<name>A0ABQ4Z922_9ASTR</name>
<dbReference type="Pfam" id="PF14223">
    <property type="entry name" value="Retrotran_gag_2"/>
    <property type="match status" value="1"/>
</dbReference>
<dbReference type="EMBL" id="BQNB010011117">
    <property type="protein sequence ID" value="GJS86357.1"/>
    <property type="molecule type" value="Genomic_DNA"/>
</dbReference>
<evidence type="ECO:0000313" key="1">
    <source>
        <dbReference type="EMBL" id="GJS86357.1"/>
    </source>
</evidence>
<proteinExistence type="predicted"/>
<reference evidence="1" key="2">
    <citation type="submission" date="2022-01" db="EMBL/GenBank/DDBJ databases">
        <authorList>
            <person name="Yamashiro T."/>
            <person name="Shiraishi A."/>
            <person name="Satake H."/>
            <person name="Nakayama K."/>
        </authorList>
    </citation>
    <scope>NUCLEOTIDE SEQUENCE</scope>
</reference>
<evidence type="ECO:0000313" key="2">
    <source>
        <dbReference type="Proteomes" id="UP001151760"/>
    </source>
</evidence>
<gene>
    <name evidence="1" type="ORF">Tco_0768993</name>
</gene>
<protein>
    <submittedName>
        <fullName evidence="1">Uncharacterized protein</fullName>
    </submittedName>
</protein>
<accession>A0ABQ4Z922</accession>
<organism evidence="1 2">
    <name type="scientific">Tanacetum coccineum</name>
    <dbReference type="NCBI Taxonomy" id="301880"/>
    <lineage>
        <taxon>Eukaryota</taxon>
        <taxon>Viridiplantae</taxon>
        <taxon>Streptophyta</taxon>
        <taxon>Embryophyta</taxon>
        <taxon>Tracheophyta</taxon>
        <taxon>Spermatophyta</taxon>
        <taxon>Magnoliopsida</taxon>
        <taxon>eudicotyledons</taxon>
        <taxon>Gunneridae</taxon>
        <taxon>Pentapetalae</taxon>
        <taxon>asterids</taxon>
        <taxon>campanulids</taxon>
        <taxon>Asterales</taxon>
        <taxon>Asteraceae</taxon>
        <taxon>Asteroideae</taxon>
        <taxon>Anthemideae</taxon>
        <taxon>Anthemidinae</taxon>
        <taxon>Tanacetum</taxon>
    </lineage>
</organism>
<comment type="caution">
    <text evidence="1">The sequence shown here is derived from an EMBL/GenBank/DDBJ whole genome shotgun (WGS) entry which is preliminary data.</text>
</comment>
<dbReference type="Proteomes" id="UP001151760">
    <property type="component" value="Unassembled WGS sequence"/>
</dbReference>
<reference evidence="1" key="1">
    <citation type="journal article" date="2022" name="Int. J. Mol. Sci.">
        <title>Draft Genome of Tanacetum Coccineum: Genomic Comparison of Closely Related Tanacetum-Family Plants.</title>
        <authorList>
            <person name="Yamashiro T."/>
            <person name="Shiraishi A."/>
            <person name="Nakayama K."/>
            <person name="Satake H."/>
        </authorList>
    </citation>
    <scope>NUCLEOTIDE SEQUENCE</scope>
</reference>
<keyword evidence="2" id="KW-1185">Reference proteome</keyword>
<sequence>MTQIEEDLTGDDLKQYGVDIEEMNLIIISIPNDIYNYVDACQNGRDIWNRVKRLIQGTELSEADRESCFVNEFDKFTAEPGESLSSVHNLFSQLINDMDRNKIKPFDITINTKFLNCLQTEWYKYVTNIRLAKDLKKDTYDMLFDHLQQCEKLVNASRAKRATKTHDPLALVANTHIRYEICDDQEDSLTTAMMLLARAITQAILHQQTTAFAPPQTQGIKQLCKLIELRLGMEMYKELYELLHQKMPYMFSATTAMLKNYEVEVIFSDEQNNFLLADAAQMEELEELSTNICMMIGIQKTYSDSDDGPSYDSAFISEVQTPLTSFMNPLFSQSDHEQKYLDDIIFDDQNVEVNDGKVEHDKNAHDAQDNALKLLARNAYKEAQKQLLLAKKVKQQNVELTKQLEQYKQTAISENPKLYDASYLHSLNVRANARDTEEILEDYLHAVFKIIQKEFLEDVQVKMNVFDSMKSDIDETLKQNEILKYRLLEATLTHDVERCVFMCFDSKNDNLNDDIEKVKRESH</sequence>